<comment type="caution">
    <text evidence="1">The sequence shown here is derived from an EMBL/GenBank/DDBJ whole genome shotgun (WGS) entry which is preliminary data.</text>
</comment>
<dbReference type="EMBL" id="VZAP01000015">
    <property type="protein sequence ID" value="MQO91303.1"/>
    <property type="molecule type" value="Genomic_DNA"/>
</dbReference>
<dbReference type="RefSeq" id="WP_153137010.1">
    <property type="nucleotide sequence ID" value="NZ_VZAP01000015.1"/>
</dbReference>
<reference evidence="2" key="1">
    <citation type="submission" date="2019-09" db="EMBL/GenBank/DDBJ databases">
        <title>Distinct polysaccharide growth profiles of human intestinal Prevotella copri isolates.</title>
        <authorList>
            <person name="Fehlner-Peach H."/>
            <person name="Magnabosco C."/>
            <person name="Raghavan V."/>
            <person name="Scher J.U."/>
            <person name="Tett A."/>
            <person name="Cox L.M."/>
            <person name="Gottsegen C."/>
            <person name="Watters A."/>
            <person name="Wiltshire- Gordon J.D."/>
            <person name="Segata N."/>
            <person name="Bonneau R."/>
            <person name="Littman D.R."/>
        </authorList>
    </citation>
    <scope>NUCLEOTIDE SEQUENCE [LARGE SCALE GENOMIC DNA]</scope>
    <source>
        <strain evidence="2">iAU3127</strain>
    </source>
</reference>
<protein>
    <submittedName>
        <fullName evidence="1">Uncharacterized protein</fullName>
    </submittedName>
</protein>
<accession>A0AA91A6I8</accession>
<proteinExistence type="predicted"/>
<dbReference type="AlphaFoldDB" id="A0AA91A6I8"/>
<gene>
    <name evidence="1" type="ORF">F7D31_01165</name>
</gene>
<dbReference type="Proteomes" id="UP000421283">
    <property type="component" value="Unassembled WGS sequence"/>
</dbReference>
<evidence type="ECO:0000313" key="1">
    <source>
        <dbReference type="EMBL" id="MQO91303.1"/>
    </source>
</evidence>
<evidence type="ECO:0000313" key="2">
    <source>
        <dbReference type="Proteomes" id="UP000421283"/>
    </source>
</evidence>
<organism evidence="1 2">
    <name type="scientific">Segatella copri</name>
    <dbReference type="NCBI Taxonomy" id="165179"/>
    <lineage>
        <taxon>Bacteria</taxon>
        <taxon>Pseudomonadati</taxon>
        <taxon>Bacteroidota</taxon>
        <taxon>Bacteroidia</taxon>
        <taxon>Bacteroidales</taxon>
        <taxon>Prevotellaceae</taxon>
        <taxon>Segatella</taxon>
    </lineage>
</organism>
<name>A0AA91A6I8_9BACT</name>
<sequence>MRIDKQITICKLGTEMKIYPESKNEIGLWIAHPPCFVISANDLYGVENIVKNAIRYSNSGEFANEDSAKLVLREFRLKSWNVLYKTYKIISFSLTSE</sequence>